<dbReference type="AlphaFoldDB" id="A0A1V9ZEJ9"/>
<evidence type="ECO:0008006" key="4">
    <source>
        <dbReference type="Google" id="ProtNLM"/>
    </source>
</evidence>
<evidence type="ECO:0000313" key="2">
    <source>
        <dbReference type="EMBL" id="OQR96250.1"/>
    </source>
</evidence>
<organism evidence="2 3">
    <name type="scientific">Achlya hypogyna</name>
    <name type="common">Oomycete</name>
    <name type="synonym">Protoachlya hypogyna</name>
    <dbReference type="NCBI Taxonomy" id="1202772"/>
    <lineage>
        <taxon>Eukaryota</taxon>
        <taxon>Sar</taxon>
        <taxon>Stramenopiles</taxon>
        <taxon>Oomycota</taxon>
        <taxon>Saprolegniomycetes</taxon>
        <taxon>Saprolegniales</taxon>
        <taxon>Achlyaceae</taxon>
        <taxon>Achlya</taxon>
    </lineage>
</organism>
<keyword evidence="1" id="KW-0175">Coiled coil</keyword>
<name>A0A1V9ZEJ9_ACHHY</name>
<keyword evidence="3" id="KW-1185">Reference proteome</keyword>
<gene>
    <name evidence="2" type="ORF">ACHHYP_16584</name>
</gene>
<evidence type="ECO:0000256" key="1">
    <source>
        <dbReference type="SAM" id="Coils"/>
    </source>
</evidence>
<dbReference type="EMBL" id="JNBR01000151">
    <property type="protein sequence ID" value="OQR96250.1"/>
    <property type="molecule type" value="Genomic_DNA"/>
</dbReference>
<reference evidence="2 3" key="1">
    <citation type="journal article" date="2014" name="Genome Biol. Evol.">
        <title>The secreted proteins of Achlya hypogyna and Thraustotheca clavata identify the ancestral oomycete secretome and reveal gene acquisitions by horizontal gene transfer.</title>
        <authorList>
            <person name="Misner I."/>
            <person name="Blouin N."/>
            <person name="Leonard G."/>
            <person name="Richards T.A."/>
            <person name="Lane C.E."/>
        </authorList>
    </citation>
    <scope>NUCLEOTIDE SEQUENCE [LARGE SCALE GENOMIC DNA]</scope>
    <source>
        <strain evidence="2 3">ATCC 48635</strain>
    </source>
</reference>
<dbReference type="OrthoDB" id="75616at2759"/>
<sequence>MGNRELECSDDREARYRQRSQTNQRRYRQRKKAAWIALEAEVAALYRANEKLQEELRTMALRVCSHATGVTHEYYTLFKHGLNGGPCKVQAGYLHSVMSPTLVFLGDTSVDGITKILEQLHLYTALFDAFQLHLDHMETVYDSDDEVVVKTLARLELRLSRLSIATIYPTLIGTNEELVQQLIGRTMELRIISHFTIGKGTGKVERLSTEASASLTAVELLQLENGVSALETSALRSNGELVVPWRSQ</sequence>
<evidence type="ECO:0000313" key="3">
    <source>
        <dbReference type="Proteomes" id="UP000243579"/>
    </source>
</evidence>
<feature type="coiled-coil region" evidence="1">
    <location>
        <begin position="35"/>
        <end position="62"/>
    </location>
</feature>
<comment type="caution">
    <text evidence="2">The sequence shown here is derived from an EMBL/GenBank/DDBJ whole genome shotgun (WGS) entry which is preliminary data.</text>
</comment>
<proteinExistence type="predicted"/>
<protein>
    <recommendedName>
        <fullName evidence="4">BZIP domain-containing protein</fullName>
    </recommendedName>
</protein>
<accession>A0A1V9ZEJ9</accession>
<dbReference type="Proteomes" id="UP000243579">
    <property type="component" value="Unassembled WGS sequence"/>
</dbReference>